<reference evidence="1 2" key="1">
    <citation type="submission" date="2019-03" db="EMBL/GenBank/DDBJ databases">
        <title>Complete genome sequence of an arsenate-respiring bacteria, Citrobacter sp. LY-1.</title>
        <authorList>
            <person name="Wang H."/>
            <person name="Liu Y."/>
            <person name="Li Q."/>
            <person name="Huang J."/>
        </authorList>
    </citation>
    <scope>NUCLEOTIDE SEQUENCE [LARGE SCALE GENOMIC DNA]</scope>
    <source>
        <strain evidence="1 2">LY-1</strain>
    </source>
</reference>
<keyword evidence="2" id="KW-1185">Reference proteome</keyword>
<organism evidence="1 2">
    <name type="scientific">Citrobacter arsenatis</name>
    <dbReference type="NCBI Taxonomy" id="2546350"/>
    <lineage>
        <taxon>Bacteria</taxon>
        <taxon>Pseudomonadati</taxon>
        <taxon>Pseudomonadota</taxon>
        <taxon>Gammaproteobacteria</taxon>
        <taxon>Enterobacterales</taxon>
        <taxon>Enterobacteriaceae</taxon>
        <taxon>Citrobacter</taxon>
    </lineage>
</organism>
<evidence type="ECO:0000313" key="2">
    <source>
        <dbReference type="Proteomes" id="UP000293850"/>
    </source>
</evidence>
<accession>A0A4P6WND5</accession>
<dbReference type="EMBL" id="CP037864">
    <property type="protein sequence ID" value="QBM23593.1"/>
    <property type="molecule type" value="Genomic_DNA"/>
</dbReference>
<sequence length="74" mass="9078">MELLNKRPVTDFRVGVYTYEQIKDQHFMHLEEQKALEEIKRKGWEYAYTPGDMVNNGRYVRYFRVWTSKEEIDT</sequence>
<dbReference type="Proteomes" id="UP000293850">
    <property type="component" value="Chromosome"/>
</dbReference>
<proteinExistence type="predicted"/>
<dbReference type="AlphaFoldDB" id="A0A4P6WND5"/>
<evidence type="ECO:0000313" key="1">
    <source>
        <dbReference type="EMBL" id="QBM23593.1"/>
    </source>
</evidence>
<evidence type="ECO:0008006" key="3">
    <source>
        <dbReference type="Google" id="ProtNLM"/>
    </source>
</evidence>
<dbReference type="KEGG" id="cars:E1B03_14595"/>
<name>A0A4P6WND5_9ENTR</name>
<protein>
    <recommendedName>
        <fullName evidence="3">DUF4177 domain-containing protein</fullName>
    </recommendedName>
</protein>
<dbReference type="RefSeq" id="WP_133086476.1">
    <property type="nucleotide sequence ID" value="NZ_CP037864.1"/>
</dbReference>
<gene>
    <name evidence="1" type="ORF">E1B03_14595</name>
</gene>